<dbReference type="EMBL" id="AP023415">
    <property type="protein sequence ID" value="BCK78551.1"/>
    <property type="molecule type" value="Genomic_DNA"/>
</dbReference>
<organism evidence="1 2">
    <name type="scientific">Vescimonas fastidiosa</name>
    <dbReference type="NCBI Taxonomy" id="2714353"/>
    <lineage>
        <taxon>Bacteria</taxon>
        <taxon>Bacillati</taxon>
        <taxon>Bacillota</taxon>
        <taxon>Clostridia</taxon>
        <taxon>Eubacteriales</taxon>
        <taxon>Oscillospiraceae</taxon>
        <taxon>Vescimonas</taxon>
    </lineage>
</organism>
<dbReference type="RefSeq" id="WP_212819435.1">
    <property type="nucleotide sequence ID" value="NZ_AP023415.1"/>
</dbReference>
<dbReference type="AlphaFoldDB" id="A0A810PZG3"/>
<sequence length="123" mass="13692">MRAQHATAQNGNTGKRTLPYNRQYVLLAVYEVLDKNNAEYEKADASTIAAEIAVYGNLSRFSISVKEQEGETELRVTMARPCEGISEEGIKRAITAVTDSIAQHLENELVISKIYRCPEAETE</sequence>
<protein>
    <submittedName>
        <fullName evidence="1">Uncharacterized protein</fullName>
    </submittedName>
</protein>
<evidence type="ECO:0000313" key="2">
    <source>
        <dbReference type="Proteomes" id="UP000681343"/>
    </source>
</evidence>
<accession>A0A810PZG3</accession>
<reference evidence="1" key="1">
    <citation type="submission" date="2020-09" db="EMBL/GenBank/DDBJ databases">
        <title>New species isolated from human feces.</title>
        <authorList>
            <person name="Kitahara M."/>
            <person name="Shigeno Y."/>
            <person name="Shime M."/>
            <person name="Matsumoto Y."/>
            <person name="Nakamura S."/>
            <person name="Motooka D."/>
            <person name="Fukuoka S."/>
            <person name="Nishikawa H."/>
            <person name="Benno Y."/>
        </authorList>
    </citation>
    <scope>NUCLEOTIDE SEQUENCE</scope>
    <source>
        <strain evidence="1">MM35</strain>
    </source>
</reference>
<keyword evidence="2" id="KW-1185">Reference proteome</keyword>
<proteinExistence type="predicted"/>
<gene>
    <name evidence="1" type="ORF">MM35RIKEN_07430</name>
</gene>
<evidence type="ECO:0000313" key="1">
    <source>
        <dbReference type="EMBL" id="BCK78551.1"/>
    </source>
</evidence>
<name>A0A810PZG3_9FIRM</name>
<dbReference type="KEGG" id="vfa:MM35RIKEN_07430"/>
<dbReference type="Proteomes" id="UP000681343">
    <property type="component" value="Chromosome"/>
</dbReference>